<keyword evidence="1" id="KW-0812">Transmembrane</keyword>
<dbReference type="RefSeq" id="WP_309559991.1">
    <property type="nucleotide sequence ID" value="NZ_JAVJIU010000001.1"/>
</dbReference>
<keyword evidence="3" id="KW-1185">Reference proteome</keyword>
<organism evidence="2 3">
    <name type="scientific">Christiangramia sediminicola</name>
    <dbReference type="NCBI Taxonomy" id="3073267"/>
    <lineage>
        <taxon>Bacteria</taxon>
        <taxon>Pseudomonadati</taxon>
        <taxon>Bacteroidota</taxon>
        <taxon>Flavobacteriia</taxon>
        <taxon>Flavobacteriales</taxon>
        <taxon>Flavobacteriaceae</taxon>
        <taxon>Christiangramia</taxon>
    </lineage>
</organism>
<feature type="transmembrane region" description="Helical" evidence="1">
    <location>
        <begin position="15"/>
        <end position="36"/>
    </location>
</feature>
<reference evidence="3" key="1">
    <citation type="submission" date="2023-07" db="EMBL/GenBank/DDBJ databases">
        <title>Christiangramia sp. SM2212., a novel bacterium of the family Flavobacteriaceae isolated from the sea sediment.</title>
        <authorList>
            <person name="Wang J."/>
            <person name="Zhang X."/>
        </authorList>
    </citation>
    <scope>NUCLEOTIDE SEQUENCE [LARGE SCALE GENOMIC DNA]</scope>
    <source>
        <strain evidence="3">SM2212</strain>
    </source>
</reference>
<dbReference type="Proteomes" id="UP001257234">
    <property type="component" value="Unassembled WGS sequence"/>
</dbReference>
<evidence type="ECO:0000256" key="1">
    <source>
        <dbReference type="SAM" id="Phobius"/>
    </source>
</evidence>
<accession>A0ABU1EM74</accession>
<evidence type="ECO:0000313" key="2">
    <source>
        <dbReference type="EMBL" id="MDR5589089.1"/>
    </source>
</evidence>
<sequence>MLLLLSIAGVVSFQFGLYFLLPVSFWILISVLAPFFDMPGLINSGKMKYQSSLMISEKEKNKQIVIHGGTLFDYYFVLDKEHSPKQRKNFILLEYLNGLLNLIDSRQDDLELKIKGTTYILNERTAEKIGFEIQETDTVQQIILIMNYPNLLVTKSFAMKKISFPRLNKTSTYLADIADLKKNRNKIEQIRNILKNKIEAF</sequence>
<proteinExistence type="predicted"/>
<dbReference type="EMBL" id="JAVJIU010000001">
    <property type="protein sequence ID" value="MDR5589089.1"/>
    <property type="molecule type" value="Genomic_DNA"/>
</dbReference>
<name>A0ABU1EM74_9FLAO</name>
<comment type="caution">
    <text evidence="2">The sequence shown here is derived from an EMBL/GenBank/DDBJ whole genome shotgun (WGS) entry which is preliminary data.</text>
</comment>
<keyword evidence="1" id="KW-1133">Transmembrane helix</keyword>
<gene>
    <name evidence="2" type="ORF">RE431_00450</name>
</gene>
<evidence type="ECO:0000313" key="3">
    <source>
        <dbReference type="Proteomes" id="UP001257234"/>
    </source>
</evidence>
<keyword evidence="1" id="KW-0472">Membrane</keyword>
<protein>
    <submittedName>
        <fullName evidence="2">Uncharacterized protein</fullName>
    </submittedName>
</protein>